<dbReference type="AlphaFoldDB" id="A0A4P6EQB2"/>
<evidence type="ECO:0000256" key="4">
    <source>
        <dbReference type="ARBA" id="ARBA00023125"/>
    </source>
</evidence>
<dbReference type="Pfam" id="PF00872">
    <property type="entry name" value="Transposase_mut"/>
    <property type="match status" value="1"/>
</dbReference>
<evidence type="ECO:0000313" key="9">
    <source>
        <dbReference type="EMBL" id="QAY65383.1"/>
    </source>
</evidence>
<dbReference type="KEGG" id="pprt:ET464_00040"/>
<dbReference type="Proteomes" id="UP000293568">
    <property type="component" value="Chromosome"/>
</dbReference>
<dbReference type="InterPro" id="IPR001207">
    <property type="entry name" value="Transposase_mutator"/>
</dbReference>
<keyword evidence="4 6" id="KW-0238">DNA-binding</keyword>
<name>A0A4P6EQB2_9BACL</name>
<dbReference type="EMBL" id="CP035492">
    <property type="protein sequence ID" value="QAY65383.1"/>
    <property type="molecule type" value="Genomic_DNA"/>
</dbReference>
<feature type="compositionally biased region" description="Polar residues" evidence="7">
    <location>
        <begin position="58"/>
        <end position="76"/>
    </location>
</feature>
<organism evidence="8 10">
    <name type="scientific">Paenibacillus protaetiae</name>
    <dbReference type="NCBI Taxonomy" id="2509456"/>
    <lineage>
        <taxon>Bacteria</taxon>
        <taxon>Bacillati</taxon>
        <taxon>Bacillota</taxon>
        <taxon>Bacilli</taxon>
        <taxon>Bacillales</taxon>
        <taxon>Paenibacillaceae</taxon>
        <taxon>Paenibacillus</taxon>
    </lineage>
</organism>
<feature type="region of interest" description="Disordered" evidence="7">
    <location>
        <begin position="50"/>
        <end position="77"/>
    </location>
</feature>
<protein>
    <recommendedName>
        <fullName evidence="6">Mutator family transposase</fullName>
    </recommendedName>
</protein>
<evidence type="ECO:0000256" key="2">
    <source>
        <dbReference type="ARBA" id="ARBA00010961"/>
    </source>
</evidence>
<comment type="function">
    <text evidence="1 6">Required for the transposition of the insertion element.</text>
</comment>
<keyword evidence="5 6" id="KW-0233">DNA recombination</keyword>
<reference evidence="8 10" key="1">
    <citation type="submission" date="2019-01" db="EMBL/GenBank/DDBJ databases">
        <title>Genome sequencing of strain FW100M-2.</title>
        <authorList>
            <person name="Heo J."/>
            <person name="Kim S.-J."/>
            <person name="Kim J.-S."/>
            <person name="Hong S.-B."/>
            <person name="Kwon S.-W."/>
        </authorList>
    </citation>
    <scope>NUCLEOTIDE SEQUENCE [LARGE SCALE GENOMIC DNA]</scope>
    <source>
        <strain evidence="8 10">FW100M-2</strain>
    </source>
</reference>
<accession>A0A4P6EQB2</accession>
<proteinExistence type="inferred from homology"/>
<dbReference type="OrthoDB" id="9779930at2"/>
<keyword evidence="10" id="KW-1185">Reference proteome</keyword>
<evidence type="ECO:0000313" key="8">
    <source>
        <dbReference type="EMBL" id="QAY65012.1"/>
    </source>
</evidence>
<dbReference type="PANTHER" id="PTHR33217:SF8">
    <property type="entry name" value="MUTATOR FAMILY TRANSPOSASE"/>
    <property type="match status" value="1"/>
</dbReference>
<keyword evidence="3 6" id="KW-0815">Transposition</keyword>
<evidence type="ECO:0000256" key="6">
    <source>
        <dbReference type="RuleBase" id="RU365089"/>
    </source>
</evidence>
<evidence type="ECO:0000313" key="10">
    <source>
        <dbReference type="Proteomes" id="UP000293568"/>
    </source>
</evidence>
<evidence type="ECO:0000256" key="1">
    <source>
        <dbReference type="ARBA" id="ARBA00002190"/>
    </source>
</evidence>
<dbReference type="EMBL" id="CP035492">
    <property type="protein sequence ID" value="QAY65012.1"/>
    <property type="molecule type" value="Genomic_DNA"/>
</dbReference>
<evidence type="ECO:0000256" key="5">
    <source>
        <dbReference type="ARBA" id="ARBA00023172"/>
    </source>
</evidence>
<evidence type="ECO:0000256" key="3">
    <source>
        <dbReference type="ARBA" id="ARBA00022578"/>
    </source>
</evidence>
<dbReference type="GO" id="GO:0006313">
    <property type="term" value="P:DNA transposition"/>
    <property type="evidence" value="ECO:0007669"/>
    <property type="project" value="UniProtKB-UniRule"/>
</dbReference>
<dbReference type="NCBIfam" id="NF033543">
    <property type="entry name" value="transpos_IS256"/>
    <property type="match status" value="1"/>
</dbReference>
<dbReference type="GO" id="GO:0004803">
    <property type="term" value="F:transposase activity"/>
    <property type="evidence" value="ECO:0007669"/>
    <property type="project" value="UniProtKB-UniRule"/>
</dbReference>
<dbReference type="GO" id="GO:0003677">
    <property type="term" value="F:DNA binding"/>
    <property type="evidence" value="ECO:0007669"/>
    <property type="project" value="UniProtKB-UniRule"/>
</dbReference>
<dbReference type="RefSeq" id="WP_129437127.1">
    <property type="nucleotide sequence ID" value="NZ_CP035492.1"/>
</dbReference>
<evidence type="ECO:0000256" key="7">
    <source>
        <dbReference type="SAM" id="MobiDB-lite"/>
    </source>
</evidence>
<gene>
    <name evidence="8" type="ORF">ET464_00040</name>
    <name evidence="9" type="ORF">ET464_02285</name>
</gene>
<comment type="similarity">
    <text evidence="2 6">Belongs to the transposase mutator family.</text>
</comment>
<dbReference type="KEGG" id="pprt:ET464_02285"/>
<sequence>MGLWTKEQLRAFIKENQLVTAQDAQNALKDLFAETLQEMLEAEMDTHLGYEKHDAKSKQTTNSRNGKSRKTVTSEYGEQEIAVPRDREGPFEPLVVKKHQSNVTGIEDQIVALYAKGVSTREIQDHLQQLYGIEVSPTLISNVTNKIVPLIKEWQNRPLQSIYAVVFLDAIHFKVKQDGAIVNKAAYMVIGIDLDGNKDVLGMWIGENESAKFWLSVLNELKNRGVQDILITCVDNLTGFTQAITACYPQTEIQKCIIHQIRNSTRYVSYKDLKKVTADLKPIYKAATEEAALVELDRFEEIWGTKYPLIVRSWRTNWSELATFFKYPPEIRKLIYTTNIIESYHRQLRKVTKGKSIFPSDEALLKMLYLSTMDVIRKWTGRVQNWGQMLLQLSVFFPDRVGQHLR</sequence>
<dbReference type="PANTHER" id="PTHR33217">
    <property type="entry name" value="TRANSPOSASE FOR INSERTION SEQUENCE ELEMENT IS1081"/>
    <property type="match status" value="1"/>
</dbReference>
<keyword evidence="6" id="KW-0814">Transposable element</keyword>